<feature type="domain" description="HTH psq-type" evidence="6">
    <location>
        <begin position="1"/>
        <end position="54"/>
    </location>
</feature>
<dbReference type="AlphaFoldDB" id="A0AAQ4FLK7"/>
<dbReference type="InterPro" id="IPR050863">
    <property type="entry name" value="CenT-Element_Derived"/>
</dbReference>
<dbReference type="PROSITE" id="PS51253">
    <property type="entry name" value="HTH_CENPB"/>
    <property type="match status" value="1"/>
</dbReference>
<dbReference type="SMART" id="SM00674">
    <property type="entry name" value="CENPB"/>
    <property type="match status" value="1"/>
</dbReference>
<evidence type="ECO:0000256" key="4">
    <source>
        <dbReference type="PROSITE-ProRule" id="PRU00320"/>
    </source>
</evidence>
<dbReference type="PROSITE" id="PS50960">
    <property type="entry name" value="HTH_PSQ"/>
    <property type="match status" value="1"/>
</dbReference>
<name>A0AAQ4FLK7_AMBAM</name>
<dbReference type="Pfam" id="PF04218">
    <property type="entry name" value="CENP-B_N"/>
    <property type="match status" value="1"/>
</dbReference>
<keyword evidence="3 4" id="KW-0539">Nucleus</keyword>
<evidence type="ECO:0000256" key="1">
    <source>
        <dbReference type="ARBA" id="ARBA00004123"/>
    </source>
</evidence>
<dbReference type="Pfam" id="PF03221">
    <property type="entry name" value="HTH_Tnp_Tc5"/>
    <property type="match status" value="1"/>
</dbReference>
<feature type="region of interest" description="Disordered" evidence="5">
    <location>
        <begin position="133"/>
        <end position="156"/>
    </location>
</feature>
<gene>
    <name evidence="8" type="ORF">V5799_022851</name>
</gene>
<evidence type="ECO:0000256" key="5">
    <source>
        <dbReference type="SAM" id="MobiDB-lite"/>
    </source>
</evidence>
<dbReference type="Proteomes" id="UP001321473">
    <property type="component" value="Unassembled WGS sequence"/>
</dbReference>
<dbReference type="InterPro" id="IPR006600">
    <property type="entry name" value="HTH_CenpB_DNA-bd_dom"/>
</dbReference>
<feature type="domain" description="HTH CENPB-type" evidence="7">
    <location>
        <begin position="65"/>
        <end position="136"/>
    </location>
</feature>
<dbReference type="SUPFAM" id="SSF46689">
    <property type="entry name" value="Homeodomain-like"/>
    <property type="match status" value="2"/>
</dbReference>
<comment type="caution">
    <text evidence="8">The sequence shown here is derived from an EMBL/GenBank/DDBJ whole genome shotgun (WGS) entry which is preliminary data.</text>
</comment>
<keyword evidence="9" id="KW-1185">Reference proteome</keyword>
<protein>
    <recommendedName>
        <fullName evidence="10">HTH CENPB-type domain-containing protein</fullName>
    </recommendedName>
</protein>
<dbReference type="EMBL" id="JARKHS020001876">
    <property type="protein sequence ID" value="KAK8787372.1"/>
    <property type="molecule type" value="Genomic_DNA"/>
</dbReference>
<proteinExistence type="predicted"/>
<dbReference type="PANTHER" id="PTHR19303:SF73">
    <property type="entry name" value="PROTEIN PDC2"/>
    <property type="match status" value="1"/>
</dbReference>
<accession>A0AAQ4FLK7</accession>
<keyword evidence="2 4" id="KW-0238">DNA-binding</keyword>
<reference evidence="8 9" key="1">
    <citation type="journal article" date="2023" name="Arcadia Sci">
        <title>De novo assembly of a long-read Amblyomma americanum tick genome.</title>
        <authorList>
            <person name="Chou S."/>
            <person name="Poskanzer K.E."/>
            <person name="Rollins M."/>
            <person name="Thuy-Boun P.S."/>
        </authorList>
    </citation>
    <scope>NUCLEOTIDE SEQUENCE [LARGE SCALE GENOMIC DNA]</scope>
    <source>
        <strain evidence="8">F_SG_1</strain>
        <tissue evidence="8">Salivary glands</tissue>
    </source>
</reference>
<evidence type="ECO:0000256" key="2">
    <source>
        <dbReference type="ARBA" id="ARBA00023125"/>
    </source>
</evidence>
<dbReference type="InterPro" id="IPR009057">
    <property type="entry name" value="Homeodomain-like_sf"/>
</dbReference>
<comment type="subcellular location">
    <subcellularLocation>
        <location evidence="1 4">Nucleus</location>
    </subcellularLocation>
</comment>
<evidence type="ECO:0000313" key="9">
    <source>
        <dbReference type="Proteomes" id="UP001321473"/>
    </source>
</evidence>
<dbReference type="Gene3D" id="1.10.10.60">
    <property type="entry name" value="Homeodomain-like"/>
    <property type="match status" value="2"/>
</dbReference>
<evidence type="ECO:0000313" key="8">
    <source>
        <dbReference type="EMBL" id="KAK8787372.1"/>
    </source>
</evidence>
<evidence type="ECO:0000256" key="3">
    <source>
        <dbReference type="ARBA" id="ARBA00023242"/>
    </source>
</evidence>
<feature type="DNA-binding region" description="H-T-H motif" evidence="4">
    <location>
        <begin position="30"/>
        <end position="50"/>
    </location>
</feature>
<dbReference type="PANTHER" id="PTHR19303">
    <property type="entry name" value="TRANSPOSON"/>
    <property type="match status" value="1"/>
</dbReference>
<dbReference type="GO" id="GO:0005634">
    <property type="term" value="C:nucleus"/>
    <property type="evidence" value="ECO:0007669"/>
    <property type="project" value="UniProtKB-SubCell"/>
</dbReference>
<dbReference type="GO" id="GO:0003677">
    <property type="term" value="F:DNA binding"/>
    <property type="evidence" value="ECO:0007669"/>
    <property type="project" value="UniProtKB-UniRule"/>
</dbReference>
<evidence type="ECO:0000259" key="6">
    <source>
        <dbReference type="PROSITE" id="PS50960"/>
    </source>
</evidence>
<dbReference type="InterPro" id="IPR007889">
    <property type="entry name" value="HTH_Psq"/>
</dbReference>
<sequence length="156" mass="17819">MACARGKYRAKTLKDKCDILREVDAGVLSKQEIAKKHGIPKSTLSTYIKNERAIEDALEAEVASERKRMRLAKYPDLEKALLLWIKEMRAQDIPLSGPVILAKAADFALRLGYDDFAASDGWLHRFRESGYMRANPSNRPSQPKLRKLRSRQTFQL</sequence>
<evidence type="ECO:0008006" key="10">
    <source>
        <dbReference type="Google" id="ProtNLM"/>
    </source>
</evidence>
<evidence type="ECO:0000259" key="7">
    <source>
        <dbReference type="PROSITE" id="PS51253"/>
    </source>
</evidence>
<organism evidence="8 9">
    <name type="scientific">Amblyomma americanum</name>
    <name type="common">Lone star tick</name>
    <dbReference type="NCBI Taxonomy" id="6943"/>
    <lineage>
        <taxon>Eukaryota</taxon>
        <taxon>Metazoa</taxon>
        <taxon>Ecdysozoa</taxon>
        <taxon>Arthropoda</taxon>
        <taxon>Chelicerata</taxon>
        <taxon>Arachnida</taxon>
        <taxon>Acari</taxon>
        <taxon>Parasitiformes</taxon>
        <taxon>Ixodida</taxon>
        <taxon>Ixodoidea</taxon>
        <taxon>Ixodidae</taxon>
        <taxon>Amblyomminae</taxon>
        <taxon>Amblyomma</taxon>
    </lineage>
</organism>